<keyword evidence="3" id="KW-1185">Reference proteome</keyword>
<proteinExistence type="predicted"/>
<dbReference type="VEuPathDB" id="ToxoDB:BESB_078070"/>
<reference evidence="2 3" key="1">
    <citation type="submission" date="2017-09" db="EMBL/GenBank/DDBJ databases">
        <title>Genome sequencing of Besnoitia besnoiti strain Bb-Ger1.</title>
        <authorList>
            <person name="Schares G."/>
            <person name="Venepally P."/>
            <person name="Lorenzi H.A."/>
        </authorList>
    </citation>
    <scope>NUCLEOTIDE SEQUENCE [LARGE SCALE GENOMIC DNA]</scope>
    <source>
        <strain evidence="2 3">Bb-Ger1</strain>
    </source>
</reference>
<dbReference type="GeneID" id="40312734"/>
<evidence type="ECO:0000313" key="3">
    <source>
        <dbReference type="Proteomes" id="UP000224006"/>
    </source>
</evidence>
<evidence type="ECO:0000256" key="1">
    <source>
        <dbReference type="SAM" id="MobiDB-lite"/>
    </source>
</evidence>
<dbReference type="RefSeq" id="XP_029217600.1">
    <property type="nucleotide sequence ID" value="XM_029366169.1"/>
</dbReference>
<comment type="caution">
    <text evidence="2">The sequence shown here is derived from an EMBL/GenBank/DDBJ whole genome shotgun (WGS) entry which is preliminary data.</text>
</comment>
<organism evidence="2 3">
    <name type="scientific">Besnoitia besnoiti</name>
    <name type="common">Apicomplexan protozoan</name>
    <dbReference type="NCBI Taxonomy" id="94643"/>
    <lineage>
        <taxon>Eukaryota</taxon>
        <taxon>Sar</taxon>
        <taxon>Alveolata</taxon>
        <taxon>Apicomplexa</taxon>
        <taxon>Conoidasida</taxon>
        <taxon>Coccidia</taxon>
        <taxon>Eucoccidiorida</taxon>
        <taxon>Eimeriorina</taxon>
        <taxon>Sarcocystidae</taxon>
        <taxon>Besnoitia</taxon>
    </lineage>
</organism>
<gene>
    <name evidence="2" type="ORF">BESB_078070</name>
</gene>
<dbReference type="Proteomes" id="UP000224006">
    <property type="component" value="Chromosome VII"/>
</dbReference>
<protein>
    <submittedName>
        <fullName evidence="2">Uncharacterized protein</fullName>
    </submittedName>
</protein>
<dbReference type="KEGG" id="bbes:BESB_078070"/>
<dbReference type="PROSITE" id="PS51257">
    <property type="entry name" value="PROKAR_LIPOPROTEIN"/>
    <property type="match status" value="1"/>
</dbReference>
<dbReference type="EMBL" id="NWUJ01000008">
    <property type="protein sequence ID" value="PFH33591.1"/>
    <property type="molecule type" value="Genomic_DNA"/>
</dbReference>
<evidence type="ECO:0000313" key="2">
    <source>
        <dbReference type="EMBL" id="PFH33591.1"/>
    </source>
</evidence>
<feature type="compositionally biased region" description="Low complexity" evidence="1">
    <location>
        <begin position="146"/>
        <end position="164"/>
    </location>
</feature>
<feature type="region of interest" description="Disordered" evidence="1">
    <location>
        <begin position="121"/>
        <end position="182"/>
    </location>
</feature>
<accession>A0A2A9MBA8</accession>
<sequence length="182" mass="18915">MVRPTVPSWRLSITAVVGAACGFGCLLAGFAGASLTGLPGVFDPSLEAAAVEGVREYLAQVRNGSLERLSRITVEPPALVSVRADTAVGPDMPFEEQSDPFSPTDMSGIGAVDHTMRGGMRQPSFRWGDPNLTVTGARPHHSSASTGQTPTRPGATATTTPWPGNSREGRGKDATKSAFPAP</sequence>
<name>A0A2A9MBA8_BESBE</name>
<dbReference type="AlphaFoldDB" id="A0A2A9MBA8"/>